<name>A0A975C2F5_9CAUL</name>
<dbReference type="Proteomes" id="UP000663918">
    <property type="component" value="Chromosome"/>
</dbReference>
<dbReference type="AlphaFoldDB" id="A0A975C2F5"/>
<dbReference type="EMBL" id="CP062222">
    <property type="protein sequence ID" value="QTC92643.1"/>
    <property type="molecule type" value="Genomic_DNA"/>
</dbReference>
<evidence type="ECO:0000256" key="1">
    <source>
        <dbReference type="SAM" id="SignalP"/>
    </source>
</evidence>
<keyword evidence="1" id="KW-0732">Signal</keyword>
<dbReference type="KEGG" id="bgoe:IFJ75_07205"/>
<dbReference type="RefSeq" id="WP_207931923.1">
    <property type="nucleotide sequence ID" value="NZ_CP062222.1"/>
</dbReference>
<evidence type="ECO:0000313" key="3">
    <source>
        <dbReference type="Proteomes" id="UP000663918"/>
    </source>
</evidence>
<accession>A0A975C2F5</accession>
<feature type="chain" id="PRO_5037616658" description="Lipoprotein" evidence="1">
    <location>
        <begin position="22"/>
        <end position="87"/>
    </location>
</feature>
<gene>
    <name evidence="2" type="ORF">IFJ75_07205</name>
</gene>
<evidence type="ECO:0008006" key="4">
    <source>
        <dbReference type="Google" id="ProtNLM"/>
    </source>
</evidence>
<dbReference type="PROSITE" id="PS51257">
    <property type="entry name" value="PROKAR_LIPOPROTEIN"/>
    <property type="match status" value="1"/>
</dbReference>
<feature type="signal peptide" evidence="1">
    <location>
        <begin position="1"/>
        <end position="21"/>
    </location>
</feature>
<evidence type="ECO:0000313" key="2">
    <source>
        <dbReference type="EMBL" id="QTC92643.1"/>
    </source>
</evidence>
<protein>
    <recommendedName>
        <fullName evidence="4">Lipoprotein</fullName>
    </recommendedName>
</protein>
<sequence length="87" mass="9284">MKPAALVLTAFALVAALGACTDSKRARNAATFGDTPADITCWTYGTETFKGRSTGKVERDDGRIAFVDAANGRYTTVDGECRVIYSK</sequence>
<keyword evidence="3" id="KW-1185">Reference proteome</keyword>
<reference evidence="2" key="1">
    <citation type="submission" date="2020-09" db="EMBL/GenBank/DDBJ databases">
        <title>Brevundimonas sp. LVF2 isolated from a puddle in Goettingen, Germany.</title>
        <authorList>
            <person name="Friedrich I."/>
            <person name="Klassen A."/>
            <person name="Hannes N."/>
            <person name="Schneider D."/>
            <person name="Hertel R."/>
            <person name="Daniel R."/>
        </authorList>
    </citation>
    <scope>NUCLEOTIDE SEQUENCE</scope>
    <source>
        <strain evidence="2">LVF2</strain>
    </source>
</reference>
<organism evidence="2 3">
    <name type="scientific">Brevundimonas goettingensis</name>
    <dbReference type="NCBI Taxonomy" id="2774190"/>
    <lineage>
        <taxon>Bacteria</taxon>
        <taxon>Pseudomonadati</taxon>
        <taxon>Pseudomonadota</taxon>
        <taxon>Alphaproteobacteria</taxon>
        <taxon>Caulobacterales</taxon>
        <taxon>Caulobacteraceae</taxon>
        <taxon>Brevundimonas</taxon>
    </lineage>
</organism>
<proteinExistence type="predicted"/>